<dbReference type="InterPro" id="IPR036188">
    <property type="entry name" value="FAD/NAD-bd_sf"/>
</dbReference>
<dbReference type="Gene3D" id="3.50.50.60">
    <property type="entry name" value="FAD/NAD(P)-binding domain"/>
    <property type="match status" value="1"/>
</dbReference>
<comment type="caution">
    <text evidence="4">The sequence shown here is derived from an EMBL/GenBank/DDBJ whole genome shotgun (WGS) entry which is preliminary data.</text>
</comment>
<evidence type="ECO:0000256" key="2">
    <source>
        <dbReference type="PIRSR" id="PIRSR000137-2"/>
    </source>
</evidence>
<evidence type="ECO:0000313" key="5">
    <source>
        <dbReference type="Proteomes" id="UP001566132"/>
    </source>
</evidence>
<organism evidence="4 5">
    <name type="scientific">Hypothenemus hampei</name>
    <name type="common">Coffee berry borer</name>
    <dbReference type="NCBI Taxonomy" id="57062"/>
    <lineage>
        <taxon>Eukaryota</taxon>
        <taxon>Metazoa</taxon>
        <taxon>Ecdysozoa</taxon>
        <taxon>Arthropoda</taxon>
        <taxon>Hexapoda</taxon>
        <taxon>Insecta</taxon>
        <taxon>Pterygota</taxon>
        <taxon>Neoptera</taxon>
        <taxon>Endopterygota</taxon>
        <taxon>Coleoptera</taxon>
        <taxon>Polyphaga</taxon>
        <taxon>Cucujiformia</taxon>
        <taxon>Curculionidae</taxon>
        <taxon>Scolytinae</taxon>
        <taxon>Hypothenemus</taxon>
    </lineage>
</organism>
<comment type="cofactor">
    <cofactor evidence="2">
        <name>FAD</name>
        <dbReference type="ChEBI" id="CHEBI:57692"/>
    </cofactor>
</comment>
<feature type="binding site" evidence="2">
    <location>
        <position position="211"/>
    </location>
    <ligand>
        <name>FAD</name>
        <dbReference type="ChEBI" id="CHEBI:57692"/>
    </ligand>
</feature>
<dbReference type="InterPro" id="IPR000172">
    <property type="entry name" value="GMC_OxRdtase_N"/>
</dbReference>
<sequence length="567" mass="63551">MKSPQKNPVNKLLNKSFVLLLEAGGEEPEVADIPAFPPLIDRSNLDWGYQTQPSPHSCLARRNGRCSWFRGRVMGGTSTINYLIYIRGHPADYDEWESMGNDGWGYEDVLPYFIKAEHNKNPEKIDAHYHGFHGQMSVQYFPYQDRNTLALIQAYEELGLPILDQNTRELIGASLLQHTQKDGKRMSANIAYIRPIRHKRKNLTIQTKASVQRILIDPNTKKAYGVEYRQGNQIITALAKKEVILSAGAINSPVVLMLSGIGPSDHLREHGIQVIKNLAVGYNLQDHSTLDGVVFALTNLTATTASDQQMQRDVYYWRDTHQGPLASTGPLQANAFVQTKYEEEPERPDIQYSIDATNVRDFFTDPILTVETSITPLSYYDGLMIRPILLNPASRGVIRLNDTDPVNGSPLIHANTFFEEIDLRRVVEGVKQSLNLLRTKTLRNLGMALVTTSLPACSHILFGTDEYWACLAQAYTATIFHPAGTCKMGPENDPKAVVDPELRVHGIKNLRVIDASIMPKIVRGNTNAPTMMIGEKGSDMIKGYWLDHHEAVGAFTHNLEVDKFFGK</sequence>
<evidence type="ECO:0000313" key="4">
    <source>
        <dbReference type="EMBL" id="KAL1502233.1"/>
    </source>
</evidence>
<dbReference type="PANTHER" id="PTHR11552:SF154">
    <property type="entry name" value="FI04917P"/>
    <property type="match status" value="1"/>
</dbReference>
<dbReference type="SUPFAM" id="SSF54373">
    <property type="entry name" value="FAD-linked reductases, C-terminal domain"/>
    <property type="match status" value="1"/>
</dbReference>
<keyword evidence="2" id="KW-0274">FAD</keyword>
<accession>A0ABD1ETV1</accession>
<proteinExistence type="inferred from homology"/>
<dbReference type="Proteomes" id="UP001566132">
    <property type="component" value="Unassembled WGS sequence"/>
</dbReference>
<name>A0ABD1ETV1_HYPHA</name>
<dbReference type="Pfam" id="PF00732">
    <property type="entry name" value="GMC_oxred_N"/>
    <property type="match status" value="1"/>
</dbReference>
<dbReference type="InterPro" id="IPR012132">
    <property type="entry name" value="GMC_OxRdtase"/>
</dbReference>
<dbReference type="AlphaFoldDB" id="A0ABD1ETV1"/>
<dbReference type="InterPro" id="IPR007867">
    <property type="entry name" value="GMC_OxRtase_C"/>
</dbReference>
<reference evidence="4 5" key="1">
    <citation type="submission" date="2024-05" db="EMBL/GenBank/DDBJ databases">
        <title>Genetic variation in Jamaican populations of the coffee berry borer (Hypothenemus hampei).</title>
        <authorList>
            <person name="Errbii M."/>
            <person name="Myrie A."/>
        </authorList>
    </citation>
    <scope>NUCLEOTIDE SEQUENCE [LARGE SCALE GENOMIC DNA]</scope>
    <source>
        <strain evidence="4">JA-Hopewell-2020-01-JO</strain>
        <tissue evidence="4">Whole body</tissue>
    </source>
</reference>
<feature type="binding site" evidence="2">
    <location>
        <position position="73"/>
    </location>
    <ligand>
        <name>FAD</name>
        <dbReference type="ChEBI" id="CHEBI:57692"/>
    </ligand>
</feature>
<gene>
    <name evidence="4" type="ORF">ABEB36_007406</name>
</gene>
<dbReference type="Pfam" id="PF05199">
    <property type="entry name" value="GMC_oxred_C"/>
    <property type="match status" value="1"/>
</dbReference>
<protein>
    <recommendedName>
        <fullName evidence="3">Glucose-methanol-choline oxidoreductase N-terminal domain-containing protein</fullName>
    </recommendedName>
</protein>
<comment type="similarity">
    <text evidence="1">Belongs to the GMC oxidoreductase family.</text>
</comment>
<keyword evidence="5" id="KW-1185">Reference proteome</keyword>
<evidence type="ECO:0000259" key="3">
    <source>
        <dbReference type="PROSITE" id="PS00624"/>
    </source>
</evidence>
<feature type="domain" description="Glucose-methanol-choline oxidoreductase N-terminal" evidence="3">
    <location>
        <begin position="248"/>
        <end position="262"/>
    </location>
</feature>
<dbReference type="Gene3D" id="3.30.560.10">
    <property type="entry name" value="Glucose Oxidase, domain 3"/>
    <property type="match status" value="1"/>
</dbReference>
<dbReference type="PROSITE" id="PS00624">
    <property type="entry name" value="GMC_OXRED_2"/>
    <property type="match status" value="1"/>
</dbReference>
<evidence type="ECO:0000256" key="1">
    <source>
        <dbReference type="ARBA" id="ARBA00010790"/>
    </source>
</evidence>
<dbReference type="PIRSF" id="PIRSF000137">
    <property type="entry name" value="Alcohol_oxidase"/>
    <property type="match status" value="1"/>
</dbReference>
<dbReference type="PANTHER" id="PTHR11552">
    <property type="entry name" value="GLUCOSE-METHANOL-CHOLINE GMC OXIDOREDUCTASE"/>
    <property type="match status" value="1"/>
</dbReference>
<dbReference type="EMBL" id="JBDJPC010000005">
    <property type="protein sequence ID" value="KAL1502233.1"/>
    <property type="molecule type" value="Genomic_DNA"/>
</dbReference>
<dbReference type="SUPFAM" id="SSF51905">
    <property type="entry name" value="FAD/NAD(P)-binding domain"/>
    <property type="match status" value="1"/>
</dbReference>
<feature type="binding site" evidence="2">
    <location>
        <position position="77"/>
    </location>
    <ligand>
        <name>FAD</name>
        <dbReference type="ChEBI" id="CHEBI:57692"/>
    </ligand>
</feature>
<keyword evidence="2" id="KW-0285">Flavoprotein</keyword>